<reference evidence="2" key="1">
    <citation type="journal article" date="2020" name="Nature">
        <title>Giant virus diversity and host interactions through global metagenomics.</title>
        <authorList>
            <person name="Schulz F."/>
            <person name="Roux S."/>
            <person name="Paez-Espino D."/>
            <person name="Jungbluth S."/>
            <person name="Walsh D.A."/>
            <person name="Denef V.J."/>
            <person name="McMahon K.D."/>
            <person name="Konstantinidis K.T."/>
            <person name="Eloe-Fadrosh E.A."/>
            <person name="Kyrpides N.C."/>
            <person name="Woyke T."/>
        </authorList>
    </citation>
    <scope>NUCLEOTIDE SEQUENCE</scope>
    <source>
        <strain evidence="2">GVMAG-S-1017745-26</strain>
    </source>
</reference>
<dbReference type="Gene3D" id="3.40.640.10">
    <property type="entry name" value="Type I PLP-dependent aspartate aminotransferase-like (Major domain)"/>
    <property type="match status" value="1"/>
</dbReference>
<dbReference type="GO" id="GO:0008483">
    <property type="term" value="F:transaminase activity"/>
    <property type="evidence" value="ECO:0007669"/>
    <property type="project" value="TreeGrafter"/>
</dbReference>
<dbReference type="InterPro" id="IPR000653">
    <property type="entry name" value="DegT/StrS_aminotransferase"/>
</dbReference>
<dbReference type="GO" id="GO:0030170">
    <property type="term" value="F:pyridoxal phosphate binding"/>
    <property type="evidence" value="ECO:0007669"/>
    <property type="project" value="TreeGrafter"/>
</dbReference>
<proteinExistence type="predicted"/>
<evidence type="ECO:0000256" key="1">
    <source>
        <dbReference type="ARBA" id="ARBA00022898"/>
    </source>
</evidence>
<evidence type="ECO:0008006" key="3">
    <source>
        <dbReference type="Google" id="ProtNLM"/>
    </source>
</evidence>
<organism evidence="2">
    <name type="scientific">viral metagenome</name>
    <dbReference type="NCBI Taxonomy" id="1070528"/>
    <lineage>
        <taxon>unclassified sequences</taxon>
        <taxon>metagenomes</taxon>
        <taxon>organismal metagenomes</taxon>
    </lineage>
</organism>
<evidence type="ECO:0000313" key="2">
    <source>
        <dbReference type="EMBL" id="QHU35354.1"/>
    </source>
</evidence>
<dbReference type="PIRSF" id="PIRSF000390">
    <property type="entry name" value="PLP_StrS"/>
    <property type="match status" value="1"/>
</dbReference>
<dbReference type="GO" id="GO:0000271">
    <property type="term" value="P:polysaccharide biosynthetic process"/>
    <property type="evidence" value="ECO:0007669"/>
    <property type="project" value="TreeGrafter"/>
</dbReference>
<dbReference type="AlphaFoldDB" id="A0A6C0M0K4"/>
<dbReference type="InterPro" id="IPR015421">
    <property type="entry name" value="PyrdxlP-dep_Trfase_major"/>
</dbReference>
<dbReference type="Pfam" id="PF01041">
    <property type="entry name" value="DegT_DnrJ_EryC1"/>
    <property type="match status" value="1"/>
</dbReference>
<sequence length="350" mass="40211">MKINWVPNKRINLNRVNNLLEKSIQTGQFTNGGPNVQLLENIIREKLQIDDNKAIIVVTNGSVALHSLTASIEYLHKKKINWATQSFTFPPSAQGTLSNTKIVDIDKDGGLNLEELDESIGGIIVTNIFGNIVDIEKYEKWANENNKFLIFDNAATPFTFYKGKSCCNYGHGCTISFHHTKPLGFGEGGAIIVDKKYEKNVRCLNNFGIDLTEKYWVREGNNHKMSDIAAVYIIQYLDNFDNIIKKHKELYNYFKTQILNLSLPIKLFPSFHDEGKIMASCFCLLFDNYDDNIRLKLLENDIFCRKYYHPLLETKNTMEIFNNILCLPCTIDMEKKDIDFIINLILSQNQ</sequence>
<dbReference type="EMBL" id="MN740587">
    <property type="protein sequence ID" value="QHU35354.1"/>
    <property type="molecule type" value="Genomic_DNA"/>
</dbReference>
<dbReference type="InterPro" id="IPR015424">
    <property type="entry name" value="PyrdxlP-dep_Trfase"/>
</dbReference>
<dbReference type="SUPFAM" id="SSF53383">
    <property type="entry name" value="PLP-dependent transferases"/>
    <property type="match status" value="1"/>
</dbReference>
<protein>
    <recommendedName>
        <fullName evidence="3">DegT/DnrJ/EryC1/StrS aminotransferase family protein</fullName>
    </recommendedName>
</protein>
<accession>A0A6C0M0K4</accession>
<dbReference type="PANTHER" id="PTHR30244">
    <property type="entry name" value="TRANSAMINASE"/>
    <property type="match status" value="1"/>
</dbReference>
<dbReference type="PANTHER" id="PTHR30244:SF9">
    <property type="entry name" value="PROTEIN RV3402C"/>
    <property type="match status" value="1"/>
</dbReference>
<name>A0A6C0M0K4_9ZZZZ</name>
<keyword evidence="1" id="KW-0663">Pyridoxal phosphate</keyword>